<feature type="region of interest" description="Disordered" evidence="9">
    <location>
        <begin position="1"/>
        <end position="26"/>
    </location>
</feature>
<keyword evidence="3 7" id="KW-0645">Protease</keyword>
<dbReference type="AlphaFoldDB" id="A0AAD2GUD8"/>
<keyword evidence="11" id="KW-1185">Reference proteome</keyword>
<evidence type="ECO:0000256" key="9">
    <source>
        <dbReference type="SAM" id="MobiDB-lite"/>
    </source>
</evidence>
<evidence type="ECO:0000256" key="5">
    <source>
        <dbReference type="ARBA" id="ARBA00022801"/>
    </source>
</evidence>
<accession>A0AAD2GUD8</accession>
<evidence type="ECO:0000313" key="10">
    <source>
        <dbReference type="EMBL" id="CAK5263355.1"/>
    </source>
</evidence>
<keyword evidence="8" id="KW-0175">Coiled coil</keyword>
<feature type="compositionally biased region" description="Basic and acidic residues" evidence="9">
    <location>
        <begin position="312"/>
        <end position="340"/>
    </location>
</feature>
<gene>
    <name evidence="10" type="ORF">MYCIT1_LOCUS2797</name>
</gene>
<evidence type="ECO:0000256" key="8">
    <source>
        <dbReference type="SAM" id="Coils"/>
    </source>
</evidence>
<reference evidence="10" key="1">
    <citation type="submission" date="2023-11" db="EMBL/GenBank/DDBJ databases">
        <authorList>
            <person name="De Vega J J."/>
            <person name="De Vega J J."/>
        </authorList>
    </citation>
    <scope>NUCLEOTIDE SEQUENCE</scope>
</reference>
<dbReference type="Proteomes" id="UP001295794">
    <property type="component" value="Unassembled WGS sequence"/>
</dbReference>
<dbReference type="EMBL" id="CAVNYO010000040">
    <property type="protein sequence ID" value="CAK5263355.1"/>
    <property type="molecule type" value="Genomic_DNA"/>
</dbReference>
<dbReference type="Gene3D" id="1.10.287.410">
    <property type="match status" value="1"/>
</dbReference>
<name>A0AAD2GUD8_9AGAR</name>
<feature type="coiled-coil region" evidence="8">
    <location>
        <begin position="141"/>
        <end position="168"/>
    </location>
</feature>
<dbReference type="GO" id="GO:0006508">
    <property type="term" value="P:proteolysis"/>
    <property type="evidence" value="ECO:0007669"/>
    <property type="project" value="UniProtKB-KW"/>
</dbReference>
<proteinExistence type="inferred from homology"/>
<evidence type="ECO:0000256" key="2">
    <source>
        <dbReference type="ARBA" id="ARBA00022645"/>
    </source>
</evidence>
<dbReference type="Pfam" id="PF00450">
    <property type="entry name" value="Peptidase_S10"/>
    <property type="match status" value="1"/>
</dbReference>
<dbReference type="Gene3D" id="3.40.50.1820">
    <property type="entry name" value="alpha/beta hydrolase"/>
    <property type="match status" value="1"/>
</dbReference>
<evidence type="ECO:0000256" key="1">
    <source>
        <dbReference type="ARBA" id="ARBA00009431"/>
    </source>
</evidence>
<keyword evidence="2 7" id="KW-0121">Carboxypeptidase</keyword>
<feature type="region of interest" description="Disordered" evidence="9">
    <location>
        <begin position="238"/>
        <end position="274"/>
    </location>
</feature>
<dbReference type="PROSITE" id="PS00131">
    <property type="entry name" value="CARBOXYPEPT_SER_SER"/>
    <property type="match status" value="1"/>
</dbReference>
<protein>
    <recommendedName>
        <fullName evidence="7">Carboxypeptidase</fullName>
        <ecNumber evidence="7">3.4.16.-</ecNumber>
    </recommendedName>
</protein>
<dbReference type="PRINTS" id="PR00724">
    <property type="entry name" value="CRBOXYPTASEC"/>
</dbReference>
<dbReference type="SUPFAM" id="SSF53474">
    <property type="entry name" value="alpha/beta-Hydrolases"/>
    <property type="match status" value="1"/>
</dbReference>
<evidence type="ECO:0000313" key="11">
    <source>
        <dbReference type="Proteomes" id="UP001295794"/>
    </source>
</evidence>
<evidence type="ECO:0000256" key="6">
    <source>
        <dbReference type="ARBA" id="ARBA00023180"/>
    </source>
</evidence>
<feature type="region of interest" description="Disordered" evidence="9">
    <location>
        <begin position="312"/>
        <end position="440"/>
    </location>
</feature>
<dbReference type="EC" id="3.4.16.-" evidence="7"/>
<comment type="similarity">
    <text evidence="1 7">Belongs to the peptidase S10 family.</text>
</comment>
<evidence type="ECO:0000256" key="7">
    <source>
        <dbReference type="RuleBase" id="RU361156"/>
    </source>
</evidence>
<sequence length="1028" mass="113859">MHPSPDDALTLADIMHDSPPRPSSPTVEALQDHEIAEIRARALQLENEAVGAAREQELLDMILRLTDPSRLRPDPAQLVRQAETIATLVHEREYLIQWIGEEKMRWQSEREGWERSSEALIMLRNRRVSVVGQESELQRMCETLQMEKQTLVAKLDHLQSRINALESEVLKLKPNLLMQPFVPTSAVGSDGISQPPSLHALAQSSSYLAALPYPSMGDTVASRKKRIIMRLKRAMNPNRIASSSSLPLPPSDSRTINDIPRRATNGLRNKTRRNQPPLMLASDARAEHLLLAAKRMGRERAGLAVGVLSAERNRAEREKAARDHEAAEREQERLEREQRNQEAGAGYYRERPVSGSGSKGKEKSKQLEPAISSSTMITRRRGPVSEVADLPELKRRKSKNKSSEVTGLTTRADADSVSGRRTRGKPKIRATPEPPLPDISSQEIWQTGREMGEDAALGDVEVEAAEEMTVGANETLRDMAPATTSPEEHAGDGPLVLILDPLRPTSQGRELVLLPLADDEYLDHDADGESDPDIEMPDGCARMLFRALTSLALLCGALAQQTKFHLSSVGHEEFKTLSSARFPNHRVRVKQSAFCDPTVNVYTGYLDVDEGAKHLFFYFFESRRDPAKDDVLMWINGGPGCSSSMGLLMELGPCSIDMSSNGTVWNPHSWNSFANIFFLDQPVGVGFSYAEHGETIETTEDAAKNVHAFISLFFEAFPQFEGRALHLSGESYAGRYLPVFASEIYDQNRQGHSNINLQSVIIGNGITDISTLYPGRYEIECGTAALEVPFQSIGTCVRMKAAVSLISNLTPAPSSLTTYQLPRCQQRMKESCIDRFDAIDCQAAVSFCDNQLSSGMWASGRNVYDISKMCVGDGLCYEENQIITKYLSDPAILSLLGVSPDAANFSSCSNTVGRQFSSHLDKWNFPTQHYVSGLLDRGIRVLIYAGTYDWQCNWVANKLWVDKLEWSGQAQYAALEWTNWGTNGKAGEVKQSPDLPLAFVTVRGAGHMMSPASIFCCMSNTDIPLRAS</sequence>
<dbReference type="PANTHER" id="PTHR11802:SF113">
    <property type="entry name" value="SERINE CARBOXYPEPTIDASE CTSA-4.1"/>
    <property type="match status" value="1"/>
</dbReference>
<keyword evidence="6" id="KW-0325">Glycoprotein</keyword>
<evidence type="ECO:0000256" key="3">
    <source>
        <dbReference type="ARBA" id="ARBA00022670"/>
    </source>
</evidence>
<keyword evidence="4" id="KW-0732">Signal</keyword>
<comment type="caution">
    <text evidence="10">The sequence shown here is derived from an EMBL/GenBank/DDBJ whole genome shotgun (WGS) entry which is preliminary data.</text>
</comment>
<dbReference type="InterPro" id="IPR029058">
    <property type="entry name" value="AB_hydrolase_fold"/>
</dbReference>
<dbReference type="InterPro" id="IPR001563">
    <property type="entry name" value="Peptidase_S10"/>
</dbReference>
<evidence type="ECO:0000256" key="4">
    <source>
        <dbReference type="ARBA" id="ARBA00022729"/>
    </source>
</evidence>
<dbReference type="GO" id="GO:0004185">
    <property type="term" value="F:serine-type carboxypeptidase activity"/>
    <property type="evidence" value="ECO:0007669"/>
    <property type="project" value="UniProtKB-UniRule"/>
</dbReference>
<dbReference type="InterPro" id="IPR018202">
    <property type="entry name" value="Ser_caboxypep_ser_AS"/>
</dbReference>
<keyword evidence="5 7" id="KW-0378">Hydrolase</keyword>
<organism evidence="10 11">
    <name type="scientific">Mycena citricolor</name>
    <dbReference type="NCBI Taxonomy" id="2018698"/>
    <lineage>
        <taxon>Eukaryota</taxon>
        <taxon>Fungi</taxon>
        <taxon>Dikarya</taxon>
        <taxon>Basidiomycota</taxon>
        <taxon>Agaricomycotina</taxon>
        <taxon>Agaricomycetes</taxon>
        <taxon>Agaricomycetidae</taxon>
        <taxon>Agaricales</taxon>
        <taxon>Marasmiineae</taxon>
        <taxon>Mycenaceae</taxon>
        <taxon>Mycena</taxon>
    </lineage>
</organism>
<dbReference type="PANTHER" id="PTHR11802">
    <property type="entry name" value="SERINE PROTEASE FAMILY S10 SERINE CARBOXYPEPTIDASE"/>
    <property type="match status" value="1"/>
</dbReference>
<dbReference type="GO" id="GO:0000324">
    <property type="term" value="C:fungal-type vacuole"/>
    <property type="evidence" value="ECO:0007669"/>
    <property type="project" value="TreeGrafter"/>
</dbReference>